<gene>
    <name evidence="1" type="ORF">P7D85_14270</name>
</gene>
<proteinExistence type="predicted"/>
<protein>
    <submittedName>
        <fullName evidence="1">Abi-alpha family protein</fullName>
    </submittedName>
</protein>
<dbReference type="Proteomes" id="UP001252875">
    <property type="component" value="Unassembled WGS sequence"/>
</dbReference>
<dbReference type="Pfam" id="PF14337">
    <property type="entry name" value="Abi_alpha"/>
    <property type="match status" value="1"/>
</dbReference>
<comment type="caution">
    <text evidence="1">The sequence shown here is derived from an EMBL/GenBank/DDBJ whole genome shotgun (WGS) entry which is preliminary data.</text>
</comment>
<organism evidence="1 2">
    <name type="scientific">Enterococcus hulanensis</name>
    <dbReference type="NCBI Taxonomy" id="2559929"/>
    <lineage>
        <taxon>Bacteria</taxon>
        <taxon>Bacillati</taxon>
        <taxon>Bacillota</taxon>
        <taxon>Bacilli</taxon>
        <taxon>Lactobacillales</taxon>
        <taxon>Enterococcaceae</taxon>
        <taxon>Enterococcus</taxon>
    </lineage>
</organism>
<evidence type="ECO:0000313" key="2">
    <source>
        <dbReference type="Proteomes" id="UP001252875"/>
    </source>
</evidence>
<accession>A0ABU3F347</accession>
<dbReference type="RefSeq" id="WP_311822963.1">
    <property type="nucleotide sequence ID" value="NZ_JARPYF010000008.1"/>
</dbReference>
<name>A0ABU3F347_9ENTE</name>
<sequence length="361" mass="42437">MLPIIENAVIPFSAAFFGNAGAKILNPVLTSFDNWFYYTFGYKNDLKRQKKEKDVNYTLDKYSAQNMALPSPIFSEDSLRIFKIEIIEELRKIEEKDIQLPNKTKLGFFFENSRFFIEEEEIRKVYARLIAQTADRTKEAYVHKSFGKILTELAPDEVKILEYFKISSIYVAEKYSYNALSFRKEMDIQELYNWEFQRPKVLDTVPELEDIFSMVFHIENNFLNNSITYIRNKESLNENPLDDFEVMDNSRFIDVHVSLSVLERLNLIEYTPIDKNITMFHELFYDVIARQEKIKVTSFENVLVNGSQNLINNDLFITSAATPVIPSFYEFDNNPFLFEINPIIYEYSLTSFGKNFLKIIG</sequence>
<dbReference type="InterPro" id="IPR025506">
    <property type="entry name" value="Abi_alpha"/>
</dbReference>
<evidence type="ECO:0000313" key="1">
    <source>
        <dbReference type="EMBL" id="MDT2600948.1"/>
    </source>
</evidence>
<reference evidence="1 2" key="1">
    <citation type="submission" date="2023-03" db="EMBL/GenBank/DDBJ databases">
        <authorList>
            <person name="Shen W."/>
            <person name="Cai J."/>
        </authorList>
    </citation>
    <scope>NUCLEOTIDE SEQUENCE [LARGE SCALE GENOMIC DNA]</scope>
    <source>
        <strain evidence="1 2">D6-4</strain>
    </source>
</reference>
<dbReference type="EMBL" id="JARPYI010000008">
    <property type="protein sequence ID" value="MDT2600948.1"/>
    <property type="molecule type" value="Genomic_DNA"/>
</dbReference>
<keyword evidence="2" id="KW-1185">Reference proteome</keyword>